<dbReference type="STRING" id="203122.Sde_2439"/>
<gene>
    <name evidence="1" type="ordered locus">Sde_2439</name>
</gene>
<reference evidence="1 2" key="1">
    <citation type="journal article" date="2008" name="PLoS Genet.">
        <title>Complete genome sequence of the complex carbohydrate-degrading marine bacterium, Saccharophagus degradans strain 2-40 T.</title>
        <authorList>
            <person name="Weiner R.M."/>
            <person name="Taylor L.E.II."/>
            <person name="Henrissat B."/>
            <person name="Hauser L."/>
            <person name="Land M."/>
            <person name="Coutinho P.M."/>
            <person name="Rancurel C."/>
            <person name="Saunders E.H."/>
            <person name="Longmire A.G."/>
            <person name="Zhang H."/>
            <person name="Bayer E.A."/>
            <person name="Gilbert H.J."/>
            <person name="Larimer F."/>
            <person name="Zhulin I.B."/>
            <person name="Ekborg N.A."/>
            <person name="Lamed R."/>
            <person name="Richardson P.M."/>
            <person name="Borovok I."/>
            <person name="Hutcheson S."/>
        </authorList>
    </citation>
    <scope>NUCLEOTIDE SEQUENCE [LARGE SCALE GENOMIC DNA]</scope>
    <source>
        <strain evidence="2">2-40 / ATCC 43961 / DSM 17024</strain>
    </source>
</reference>
<dbReference type="PANTHER" id="PTHR37827:SF1">
    <property type="entry name" value="HNH DOMAIN-CONTAINING PROTEIN"/>
    <property type="match status" value="1"/>
</dbReference>
<accession>Q21HY0</accession>
<name>Q21HY0_SACD2</name>
<evidence type="ECO:0000313" key="2">
    <source>
        <dbReference type="Proteomes" id="UP000001947"/>
    </source>
</evidence>
<dbReference type="EMBL" id="CP000282">
    <property type="protein sequence ID" value="ABD81699.1"/>
    <property type="molecule type" value="Genomic_DNA"/>
</dbReference>
<dbReference type="eggNOG" id="COG1403">
    <property type="taxonomic scope" value="Bacteria"/>
</dbReference>
<dbReference type="OrthoDB" id="9802640at2"/>
<evidence type="ECO:0008006" key="3">
    <source>
        <dbReference type="Google" id="ProtNLM"/>
    </source>
</evidence>
<dbReference type="AlphaFoldDB" id="Q21HY0"/>
<dbReference type="HOGENOM" id="CLU_149308_1_1_6"/>
<keyword evidence="2" id="KW-1185">Reference proteome</keyword>
<protein>
    <recommendedName>
        <fullName evidence="3">HNH domain-containing protein</fullName>
    </recommendedName>
</protein>
<proteinExistence type="predicted"/>
<evidence type="ECO:0000313" key="1">
    <source>
        <dbReference type="EMBL" id="ABD81699.1"/>
    </source>
</evidence>
<dbReference type="PANTHER" id="PTHR37827">
    <property type="entry name" value="TUDOR DOMAIN-CONTAINING PROTEIN"/>
    <property type="match status" value="1"/>
</dbReference>
<dbReference type="KEGG" id="sde:Sde_2439"/>
<dbReference type="Proteomes" id="UP000001947">
    <property type="component" value="Chromosome"/>
</dbReference>
<sequence length="90" mass="10393">MECALCLRKVPLTFHHLIPRKVHGRNFFKKHYAREDLNAGVHVCRKCHSGIHKLYDEMTLAKQFNSLDLLKNDAAISAHVNWVAKQKSTL</sequence>
<organism evidence="1 2">
    <name type="scientific">Saccharophagus degradans (strain 2-40 / ATCC 43961 / DSM 17024)</name>
    <dbReference type="NCBI Taxonomy" id="203122"/>
    <lineage>
        <taxon>Bacteria</taxon>
        <taxon>Pseudomonadati</taxon>
        <taxon>Pseudomonadota</taxon>
        <taxon>Gammaproteobacteria</taxon>
        <taxon>Cellvibrionales</taxon>
        <taxon>Cellvibrionaceae</taxon>
        <taxon>Saccharophagus</taxon>
    </lineage>
</organism>